<feature type="compositionally biased region" description="Basic residues" evidence="1">
    <location>
        <begin position="305"/>
        <end position="315"/>
    </location>
</feature>
<dbReference type="STRING" id="133412.A0A1R1X527"/>
<dbReference type="OrthoDB" id="3365399at2759"/>
<evidence type="ECO:0000313" key="4">
    <source>
        <dbReference type="Proteomes" id="UP000187283"/>
    </source>
</evidence>
<feature type="region of interest" description="Disordered" evidence="1">
    <location>
        <begin position="99"/>
        <end position="150"/>
    </location>
</feature>
<evidence type="ECO:0000259" key="2">
    <source>
        <dbReference type="Pfam" id="PF11976"/>
    </source>
</evidence>
<accession>A0A1R1X527</accession>
<dbReference type="InterPro" id="IPR029071">
    <property type="entry name" value="Ubiquitin-like_domsf"/>
</dbReference>
<keyword evidence="4" id="KW-1185">Reference proteome</keyword>
<dbReference type="Gene3D" id="3.10.20.90">
    <property type="entry name" value="Phosphatidylinositol 3-kinase Catalytic Subunit, Chain A, domain 1"/>
    <property type="match status" value="1"/>
</dbReference>
<dbReference type="SUPFAM" id="SSF54236">
    <property type="entry name" value="Ubiquitin-like"/>
    <property type="match status" value="1"/>
</dbReference>
<organism evidence="3 4">
    <name type="scientific">Smittium culicis</name>
    <dbReference type="NCBI Taxonomy" id="133412"/>
    <lineage>
        <taxon>Eukaryota</taxon>
        <taxon>Fungi</taxon>
        <taxon>Fungi incertae sedis</taxon>
        <taxon>Zoopagomycota</taxon>
        <taxon>Kickxellomycotina</taxon>
        <taxon>Harpellomycetes</taxon>
        <taxon>Harpellales</taxon>
        <taxon>Legeriomycetaceae</taxon>
        <taxon>Smittium</taxon>
    </lineage>
</organism>
<gene>
    <name evidence="3" type="ORF">AYI70_g10762</name>
</gene>
<name>A0A1R1X527_9FUNG</name>
<sequence>MNSIHIILDSDESDHIKETTSTIKNSFIIDSDDSPPISPIKSPIKPKSSILIPKKVTPETKKYPPENLTPSLNPGLDKIPQNIYQAPIDHHSTTNIATSEIKSSNCESDKNYPQVESKNFDYKKNSSTVNNPSPGKTIYNESNSSSPIPELNTQTFIPKMYTKKHNISLSENQPLSKKFYSSYENDSDPGTDSSDDAFFSRGISKEQKSKILKNFSENQNINSINQEYSEEKIAENFAQNNLNLQQTSFPSGAQLNTSARKANREKVELEVESMYTDLDSSLLQVLNSVNSKPQENNASDIKTPKNGKKGGKGNLKKSNVNVSLSLKLDDTFIDKEMKNINPFLWNSKNLSNCEVSSKSEFKLSFKINNDDMFATSLEKLSKDKKIPSDLSKFTLVFEGVKVYPTVTPKAISSLNKISIDYYPNLVYSRFVQQQKEDSEIPSISLNSSLDTAAINAVIQNASESLQENNIKIKIRDKSGNDQFLDVGKNVLISDIIIQYKKMRGISDSVAVKFNFDDENLDPDVPIKDTEVEDEDMITAIYQ</sequence>
<feature type="compositionally biased region" description="Polar residues" evidence="1">
    <location>
        <begin position="125"/>
        <end position="150"/>
    </location>
</feature>
<comment type="caution">
    <text evidence="3">The sequence shown here is derived from an EMBL/GenBank/DDBJ whole genome shotgun (WGS) entry which is preliminary data.</text>
</comment>
<evidence type="ECO:0000313" key="3">
    <source>
        <dbReference type="EMBL" id="OMJ09729.1"/>
    </source>
</evidence>
<dbReference type="InterPro" id="IPR022617">
    <property type="entry name" value="Rad60/SUMO-like_dom"/>
</dbReference>
<proteinExistence type="predicted"/>
<dbReference type="Proteomes" id="UP000187283">
    <property type="component" value="Unassembled WGS sequence"/>
</dbReference>
<protein>
    <recommendedName>
        <fullName evidence="2">Rad60/SUMO-like domain-containing protein</fullName>
    </recommendedName>
</protein>
<feature type="domain" description="Rad60/SUMO-like" evidence="2">
    <location>
        <begin position="470"/>
        <end position="539"/>
    </location>
</feature>
<dbReference type="Pfam" id="PF11976">
    <property type="entry name" value="Rad60-SLD"/>
    <property type="match status" value="1"/>
</dbReference>
<evidence type="ECO:0000256" key="1">
    <source>
        <dbReference type="SAM" id="MobiDB-lite"/>
    </source>
</evidence>
<dbReference type="AlphaFoldDB" id="A0A1R1X527"/>
<reference evidence="3 4" key="1">
    <citation type="submission" date="2017-01" db="EMBL/GenBank/DDBJ databases">
        <authorList>
            <person name="Mah S.A."/>
            <person name="Swanson W.J."/>
            <person name="Moy G.W."/>
            <person name="Vacquier V.D."/>
        </authorList>
    </citation>
    <scope>NUCLEOTIDE SEQUENCE [LARGE SCALE GENOMIC DNA]</scope>
    <source>
        <strain evidence="3 4">GSMNP</strain>
    </source>
</reference>
<dbReference type="EMBL" id="LSSN01005340">
    <property type="protein sequence ID" value="OMJ09729.1"/>
    <property type="molecule type" value="Genomic_DNA"/>
</dbReference>
<feature type="region of interest" description="Disordered" evidence="1">
    <location>
        <begin position="289"/>
        <end position="316"/>
    </location>
</feature>